<feature type="non-terminal residue" evidence="2">
    <location>
        <position position="197"/>
    </location>
</feature>
<dbReference type="PANTHER" id="PTHR10855">
    <property type="entry name" value="26S PROTEASOME NON-ATPASE REGULATORY SUBUNIT 12/COP9 SIGNALOSOME COMPLEX SUBUNIT 4"/>
    <property type="match status" value="1"/>
</dbReference>
<accession>A0A9C6DNK7</accession>
<organism evidence="1 2">
    <name type="scientific">Glossina fuscipes</name>
    <dbReference type="NCBI Taxonomy" id="7396"/>
    <lineage>
        <taxon>Eukaryota</taxon>
        <taxon>Metazoa</taxon>
        <taxon>Ecdysozoa</taxon>
        <taxon>Arthropoda</taxon>
        <taxon>Hexapoda</taxon>
        <taxon>Insecta</taxon>
        <taxon>Pterygota</taxon>
        <taxon>Neoptera</taxon>
        <taxon>Endopterygota</taxon>
        <taxon>Diptera</taxon>
        <taxon>Brachycera</taxon>
        <taxon>Muscomorpha</taxon>
        <taxon>Hippoboscoidea</taxon>
        <taxon>Glossinidae</taxon>
        <taxon>Glossina</taxon>
    </lineage>
</organism>
<proteinExistence type="predicted"/>
<dbReference type="GO" id="GO:0008180">
    <property type="term" value="C:COP9 signalosome"/>
    <property type="evidence" value="ECO:0007669"/>
    <property type="project" value="TreeGrafter"/>
</dbReference>
<protein>
    <submittedName>
        <fullName evidence="2">COP9 signalosome complex subunit 4-like</fullName>
    </submittedName>
</protein>
<dbReference type="GeneID" id="119641540"/>
<dbReference type="InterPro" id="IPR040134">
    <property type="entry name" value="PSMD12/CSN4"/>
</dbReference>
<dbReference type="AlphaFoldDB" id="A0A9C6DNK7"/>
<evidence type="ECO:0000313" key="2">
    <source>
        <dbReference type="RefSeq" id="XP_037896206.1"/>
    </source>
</evidence>
<dbReference type="KEGG" id="gfs:119641540"/>
<reference evidence="2" key="1">
    <citation type="submission" date="2025-08" db="UniProtKB">
        <authorList>
            <consortium name="RefSeq"/>
        </authorList>
    </citation>
    <scope>IDENTIFICATION</scope>
    <source>
        <tissue evidence="2">Whole body pupa</tissue>
    </source>
</reference>
<evidence type="ECO:0000313" key="1">
    <source>
        <dbReference type="Proteomes" id="UP000092443"/>
    </source>
</evidence>
<dbReference type="RefSeq" id="XP_037896206.1">
    <property type="nucleotide sequence ID" value="XM_038040278.1"/>
</dbReference>
<dbReference type="PANTHER" id="PTHR10855:SF2">
    <property type="entry name" value="COP9 SIGNALOSOME COMPLEX SUBUNIT 4"/>
    <property type="match status" value="1"/>
</dbReference>
<keyword evidence="1" id="KW-1185">Reference proteome</keyword>
<dbReference type="Proteomes" id="UP000092443">
    <property type="component" value="Unplaced"/>
</dbReference>
<sequence length="197" mass="22368">MKRCRRKFIEAAQRYNELSYRSIVDEGERMTALKKALICTVLASAGQQRSRMLAALFKGERCQLLPAYSILDKMYLDHIIRRSKLYCNLMWASRPVRAEERNAAAGSVSKVKAITTRLKEHVLSPDKVPLAAASELLSFGGEYEAIFFVLVAENARLRGRIEELGKGGGYFYPPLAWAGHPQQRQQKPVETWFEVVC</sequence>
<name>A0A9C6DNK7_9MUSC</name>
<dbReference type="GO" id="GO:0005829">
    <property type="term" value="C:cytosol"/>
    <property type="evidence" value="ECO:0007669"/>
    <property type="project" value="TreeGrafter"/>
</dbReference>
<gene>
    <name evidence="2" type="primary">LOC119641540</name>
</gene>